<comment type="subcellular location">
    <subcellularLocation>
        <location evidence="1 15">Mitochondrion inner membrane</location>
    </subcellularLocation>
</comment>
<dbReference type="EMBL" id="AMKT01000067">
    <property type="protein sequence ID" value="OXG16490.1"/>
    <property type="molecule type" value="Genomic_DNA"/>
</dbReference>
<proteinExistence type="inferred from homology"/>
<dbReference type="PANTHER" id="PTHR12427">
    <property type="entry name" value="ATP SYNTHASE E CHAIN, MITOCHONDRIAL"/>
    <property type="match status" value="1"/>
</dbReference>
<comment type="subunit">
    <text evidence="15">F-type ATPases have 2 components, CF(1) - the catalytic core - and CF(0) - the membrane proton channel. CF(1) and CF(0) have multiple subunits.</text>
</comment>
<protein>
    <recommendedName>
        <fullName evidence="14 15">ATP synthase F(0) complex subunit e, mitochondrial</fullName>
    </recommendedName>
</protein>
<evidence type="ECO:0000256" key="6">
    <source>
        <dbReference type="ARBA" id="ARBA00022792"/>
    </source>
</evidence>
<comment type="similarity">
    <text evidence="2 15">Belongs to the ATPase e subunit family.</text>
</comment>
<comment type="function">
    <text evidence="12 15">Subunit e, of the mitochondrial membrane ATP synthase complex (F(1)F(0) ATP synthase or Complex V) that produces ATP from ADP in the presence of a proton gradient across the membrane which is generated by electron transport complexes of the respiratory chain. ATP synthase complex consist of a soluble F(1) head domain - the catalytic core - and a membrane F(1) domain - the membrane proton channel. These two domains are linked by a central stalk rotating inside the F(1) region and a stationary peripheral stalk. During catalysis, ATP synthesis in the catalytic domain of F(1) is coupled via a rotary mechanism of the central stalk subunits to proton translocation. In vivo, can only synthesize ATP although its ATP hydrolase activity can be activated artificially in vitro. Part of the complex F(0) domain.</text>
</comment>
<evidence type="ECO:0000256" key="13">
    <source>
        <dbReference type="ARBA" id="ARBA00064647"/>
    </source>
</evidence>
<evidence type="ECO:0000256" key="11">
    <source>
        <dbReference type="ARBA" id="ARBA00023310"/>
    </source>
</evidence>
<gene>
    <name evidence="16" type="ORF">C361_04859</name>
</gene>
<evidence type="ECO:0000256" key="12">
    <source>
        <dbReference type="ARBA" id="ARBA00057306"/>
    </source>
</evidence>
<evidence type="ECO:0000256" key="8">
    <source>
        <dbReference type="ARBA" id="ARBA00023065"/>
    </source>
</evidence>
<comment type="caution">
    <text evidence="16">The sequence shown here is derived from an EMBL/GenBank/DDBJ whole genome shotgun (WGS) entry which is preliminary data.</text>
</comment>
<dbReference type="GO" id="GO:0005743">
    <property type="term" value="C:mitochondrial inner membrane"/>
    <property type="evidence" value="ECO:0007669"/>
    <property type="project" value="UniProtKB-SubCell"/>
</dbReference>
<evidence type="ECO:0000256" key="4">
    <source>
        <dbReference type="ARBA" id="ARBA00022547"/>
    </source>
</evidence>
<keyword evidence="7" id="KW-0007">Acetylation</keyword>
<name>A0A854Q968_CRYNE</name>
<evidence type="ECO:0000256" key="10">
    <source>
        <dbReference type="ARBA" id="ARBA00023136"/>
    </source>
</evidence>
<sequence length="90" mass="9905">MATPTVNVVRWSALIAGITYGIFHQSTLQAKYDEDKVKHHAAHRAHLVEEAKKAYAAKKAAQSGGSSLITDPEDPKFDLEKVIESWAKDS</sequence>
<dbReference type="AlphaFoldDB" id="A0A854Q968"/>
<evidence type="ECO:0000256" key="2">
    <source>
        <dbReference type="ARBA" id="ARBA00007333"/>
    </source>
</evidence>
<evidence type="ECO:0000313" key="16">
    <source>
        <dbReference type="EMBL" id="OXG16490.1"/>
    </source>
</evidence>
<evidence type="ECO:0000256" key="9">
    <source>
        <dbReference type="ARBA" id="ARBA00023128"/>
    </source>
</evidence>
<dbReference type="Pfam" id="PF05680">
    <property type="entry name" value="ATP-synt_E"/>
    <property type="match status" value="1"/>
</dbReference>
<keyword evidence="6 15" id="KW-0999">Mitochondrion inner membrane</keyword>
<dbReference type="InterPro" id="IPR008386">
    <property type="entry name" value="ATP_synth_F0_esu_mt"/>
</dbReference>
<evidence type="ECO:0000256" key="3">
    <source>
        <dbReference type="ARBA" id="ARBA00022448"/>
    </source>
</evidence>
<dbReference type="Proteomes" id="UP000199727">
    <property type="component" value="Unassembled WGS sequence"/>
</dbReference>
<evidence type="ECO:0000256" key="14">
    <source>
        <dbReference type="ARBA" id="ARBA00074682"/>
    </source>
</evidence>
<keyword evidence="5 15" id="KW-0375">Hydrogen ion transport</keyword>
<keyword evidence="4 15" id="KW-0138">CF(0)</keyword>
<organism evidence="16 17">
    <name type="scientific">Cryptococcus neoformans Tu259-1</name>
    <dbReference type="NCBI Taxonomy" id="1230072"/>
    <lineage>
        <taxon>Eukaryota</taxon>
        <taxon>Fungi</taxon>
        <taxon>Dikarya</taxon>
        <taxon>Basidiomycota</taxon>
        <taxon>Agaricomycotina</taxon>
        <taxon>Tremellomycetes</taxon>
        <taxon>Tremellales</taxon>
        <taxon>Cryptococcaceae</taxon>
        <taxon>Cryptococcus</taxon>
        <taxon>Cryptococcus neoformans species complex</taxon>
    </lineage>
</organism>
<dbReference type="GO" id="GO:0015078">
    <property type="term" value="F:proton transmembrane transporter activity"/>
    <property type="evidence" value="ECO:0007669"/>
    <property type="project" value="InterPro"/>
</dbReference>
<reference evidence="16 17" key="1">
    <citation type="submission" date="2017-06" db="EMBL/GenBank/DDBJ databases">
        <title>Global population genomics of the pathogenic fungus Cryptococcus neoformans var. grubii.</title>
        <authorList>
            <person name="Cuomo C."/>
            <person name="Litvintseva A."/>
            <person name="Chen Y."/>
            <person name="Young S."/>
            <person name="Zeng Q."/>
            <person name="Chapman S."/>
            <person name="Gujja S."/>
            <person name="Saif S."/>
            <person name="Birren B."/>
        </authorList>
    </citation>
    <scope>NUCLEOTIDE SEQUENCE [LARGE SCALE GENOMIC DNA]</scope>
    <source>
        <strain evidence="16 17">Tu259-1</strain>
    </source>
</reference>
<keyword evidence="9 15" id="KW-0496">Mitochondrion</keyword>
<keyword evidence="11 15" id="KW-0066">ATP synthesis</keyword>
<comment type="subunit">
    <text evidence="13">Component of the ATP synthase complex composed at least of ATP5F1A/subunit alpha, ATP5F1B/subunit beta, ATP5MC1/subunit c (homooctomer), MT-ATP6/subunit a, MT-ATP8/subunit 8, ATP5ME/subunit e, ATP5MF/subunit f, ATP5MG/subunit g, ATP5MK/subunit k, ATP5MJ/subunit j, ATP5F1C/subunit gamma, ATP5F1D/subunit delta, ATP5F1E/subunit epsilon, ATP5PF/subunit F6, ATP5PB/subunit b, ATP5PD/subunit d, ATP5PO/subunit OSCP. ATP synthase complex consists of a soluble F(1) head domain (subunits alpha(3) and beta(3)) - the catalytic core - and a membrane F(0) domain - the membrane proton channel (subunits c, a, 8, e, f, g, k and j). These two domains are linked by a central stalk (subunits gamma, delta, and epsilon) rotating inside the F1 region and a stationary peripheral stalk (subunits F6, b, d, and OSCP).</text>
</comment>
<evidence type="ECO:0000313" key="17">
    <source>
        <dbReference type="Proteomes" id="UP000199727"/>
    </source>
</evidence>
<dbReference type="GO" id="GO:0015986">
    <property type="term" value="P:proton motive force-driven ATP synthesis"/>
    <property type="evidence" value="ECO:0007669"/>
    <property type="project" value="InterPro"/>
</dbReference>
<dbReference type="OrthoDB" id="2125027at2759"/>
<keyword evidence="10" id="KW-0472">Membrane</keyword>
<dbReference type="GO" id="GO:0045259">
    <property type="term" value="C:proton-transporting ATP synthase complex"/>
    <property type="evidence" value="ECO:0007669"/>
    <property type="project" value="UniProtKB-UniRule"/>
</dbReference>
<dbReference type="PANTHER" id="PTHR12427:SF1">
    <property type="entry name" value="ATP SYNTHASE SUBUNIT E, MITOCHONDRIAL"/>
    <property type="match status" value="1"/>
</dbReference>
<evidence type="ECO:0000256" key="15">
    <source>
        <dbReference type="RuleBase" id="RU367005"/>
    </source>
</evidence>
<accession>A0A854Q968</accession>
<evidence type="ECO:0000256" key="1">
    <source>
        <dbReference type="ARBA" id="ARBA00004273"/>
    </source>
</evidence>
<evidence type="ECO:0000256" key="7">
    <source>
        <dbReference type="ARBA" id="ARBA00022990"/>
    </source>
</evidence>
<keyword evidence="8 15" id="KW-0406">Ion transport</keyword>
<keyword evidence="3 15" id="KW-0813">Transport</keyword>
<evidence type="ECO:0000256" key="5">
    <source>
        <dbReference type="ARBA" id="ARBA00022781"/>
    </source>
</evidence>